<proteinExistence type="predicted"/>
<name>A0A0A9A7H9_ARUDO</name>
<protein>
    <submittedName>
        <fullName evidence="1">Uncharacterized protein</fullName>
    </submittedName>
</protein>
<dbReference type="EMBL" id="GBRH01250859">
    <property type="protein sequence ID" value="JAD47036.1"/>
    <property type="molecule type" value="Transcribed_RNA"/>
</dbReference>
<organism evidence="1">
    <name type="scientific">Arundo donax</name>
    <name type="common">Giant reed</name>
    <name type="synonym">Donax arundinaceus</name>
    <dbReference type="NCBI Taxonomy" id="35708"/>
    <lineage>
        <taxon>Eukaryota</taxon>
        <taxon>Viridiplantae</taxon>
        <taxon>Streptophyta</taxon>
        <taxon>Embryophyta</taxon>
        <taxon>Tracheophyta</taxon>
        <taxon>Spermatophyta</taxon>
        <taxon>Magnoliopsida</taxon>
        <taxon>Liliopsida</taxon>
        <taxon>Poales</taxon>
        <taxon>Poaceae</taxon>
        <taxon>PACMAD clade</taxon>
        <taxon>Arundinoideae</taxon>
        <taxon>Arundineae</taxon>
        <taxon>Arundo</taxon>
    </lineage>
</organism>
<evidence type="ECO:0000313" key="1">
    <source>
        <dbReference type="EMBL" id="JAD47036.1"/>
    </source>
</evidence>
<accession>A0A0A9A7H9</accession>
<dbReference type="AlphaFoldDB" id="A0A0A9A7H9"/>
<reference evidence="1" key="2">
    <citation type="journal article" date="2015" name="Data Brief">
        <title>Shoot transcriptome of the giant reed, Arundo donax.</title>
        <authorList>
            <person name="Barrero R.A."/>
            <person name="Guerrero F.D."/>
            <person name="Moolhuijzen P."/>
            <person name="Goolsby J.A."/>
            <person name="Tidwell J."/>
            <person name="Bellgard S.E."/>
            <person name="Bellgard M.I."/>
        </authorList>
    </citation>
    <scope>NUCLEOTIDE SEQUENCE</scope>
    <source>
        <tissue evidence="1">Shoot tissue taken approximately 20 cm above the soil surface</tissue>
    </source>
</reference>
<reference evidence="1" key="1">
    <citation type="submission" date="2014-09" db="EMBL/GenBank/DDBJ databases">
        <authorList>
            <person name="Magalhaes I.L.F."/>
            <person name="Oliveira U."/>
            <person name="Santos F.R."/>
            <person name="Vidigal T.H.D.A."/>
            <person name="Brescovit A.D."/>
            <person name="Santos A.J."/>
        </authorList>
    </citation>
    <scope>NUCLEOTIDE SEQUENCE</scope>
    <source>
        <tissue evidence="1">Shoot tissue taken approximately 20 cm above the soil surface</tissue>
    </source>
</reference>
<sequence length="28" mass="3554">MCYLIKNWNKPVCYHRHVVEFQIIYRSI</sequence>